<dbReference type="CDD" id="cd02440">
    <property type="entry name" value="AdoMet_MTases"/>
    <property type="match status" value="1"/>
</dbReference>
<dbReference type="AlphaFoldDB" id="A0A6A5U2R2"/>
<proteinExistence type="predicted"/>
<evidence type="ECO:0000313" key="1">
    <source>
        <dbReference type="EMBL" id="KAF1958958.1"/>
    </source>
</evidence>
<gene>
    <name evidence="1" type="ORF">CC80DRAFT_441766</name>
</gene>
<dbReference type="Gene3D" id="3.40.50.150">
    <property type="entry name" value="Vaccinia Virus protein VP39"/>
    <property type="match status" value="1"/>
</dbReference>
<sequence>MPGNNEPYWLGRATEEQQRLIKQHYIWTKAIGYLLHPSIVKTLPKDARIADIGTGTGIWPSELSKASPPTYQFTGFDISSNLFLPADSLPSNVTLQLGNFKEPFPEALHGKFDVVNARLLISALGEGAWEPALQNILQLLKPGGAICWTEGDFVGSRAYRGADPNSTPGHALTRAGFHFMTLMKKRFGFNFPDFRELFEGGGLERVEEDVLSSDRLVEQRGDFNEVQAGAILTGLRNMALRKEKGEPGTEAFWDVQEVERTRALAVQEMESGAYMRCDIHVTIGFKKA</sequence>
<keyword evidence="1" id="KW-0489">Methyltransferase</keyword>
<dbReference type="SUPFAM" id="SSF53335">
    <property type="entry name" value="S-adenosyl-L-methionine-dependent methyltransferases"/>
    <property type="match status" value="1"/>
</dbReference>
<reference evidence="1" key="1">
    <citation type="journal article" date="2020" name="Stud. Mycol.">
        <title>101 Dothideomycetes genomes: a test case for predicting lifestyles and emergence of pathogens.</title>
        <authorList>
            <person name="Haridas S."/>
            <person name="Albert R."/>
            <person name="Binder M."/>
            <person name="Bloem J."/>
            <person name="Labutti K."/>
            <person name="Salamov A."/>
            <person name="Andreopoulos B."/>
            <person name="Baker S."/>
            <person name="Barry K."/>
            <person name="Bills G."/>
            <person name="Bluhm B."/>
            <person name="Cannon C."/>
            <person name="Castanera R."/>
            <person name="Culley D."/>
            <person name="Daum C."/>
            <person name="Ezra D."/>
            <person name="Gonzalez J."/>
            <person name="Henrissat B."/>
            <person name="Kuo A."/>
            <person name="Liang C."/>
            <person name="Lipzen A."/>
            <person name="Lutzoni F."/>
            <person name="Magnuson J."/>
            <person name="Mondo S."/>
            <person name="Nolan M."/>
            <person name="Ohm R."/>
            <person name="Pangilinan J."/>
            <person name="Park H.-J."/>
            <person name="Ramirez L."/>
            <person name="Alfaro M."/>
            <person name="Sun H."/>
            <person name="Tritt A."/>
            <person name="Yoshinaga Y."/>
            <person name="Zwiers L.-H."/>
            <person name="Turgeon B."/>
            <person name="Goodwin S."/>
            <person name="Spatafora J."/>
            <person name="Crous P."/>
            <person name="Grigoriev I."/>
        </authorList>
    </citation>
    <scope>NUCLEOTIDE SEQUENCE</scope>
    <source>
        <strain evidence="1">CBS 675.92</strain>
    </source>
</reference>
<dbReference type="OrthoDB" id="417697at2759"/>
<dbReference type="PANTHER" id="PTHR43591">
    <property type="entry name" value="METHYLTRANSFERASE"/>
    <property type="match status" value="1"/>
</dbReference>
<organism evidence="1 2">
    <name type="scientific">Byssothecium circinans</name>
    <dbReference type="NCBI Taxonomy" id="147558"/>
    <lineage>
        <taxon>Eukaryota</taxon>
        <taxon>Fungi</taxon>
        <taxon>Dikarya</taxon>
        <taxon>Ascomycota</taxon>
        <taxon>Pezizomycotina</taxon>
        <taxon>Dothideomycetes</taxon>
        <taxon>Pleosporomycetidae</taxon>
        <taxon>Pleosporales</taxon>
        <taxon>Massarineae</taxon>
        <taxon>Massarinaceae</taxon>
        <taxon>Byssothecium</taxon>
    </lineage>
</organism>
<dbReference type="InterPro" id="IPR029063">
    <property type="entry name" value="SAM-dependent_MTases_sf"/>
</dbReference>
<dbReference type="Pfam" id="PF13489">
    <property type="entry name" value="Methyltransf_23"/>
    <property type="match status" value="1"/>
</dbReference>
<keyword evidence="1" id="KW-0808">Transferase</keyword>
<evidence type="ECO:0000313" key="2">
    <source>
        <dbReference type="Proteomes" id="UP000800035"/>
    </source>
</evidence>
<dbReference type="GO" id="GO:0008168">
    <property type="term" value="F:methyltransferase activity"/>
    <property type="evidence" value="ECO:0007669"/>
    <property type="project" value="UniProtKB-KW"/>
</dbReference>
<dbReference type="Proteomes" id="UP000800035">
    <property type="component" value="Unassembled WGS sequence"/>
</dbReference>
<accession>A0A6A5U2R2</accession>
<dbReference type="GO" id="GO:0032259">
    <property type="term" value="P:methylation"/>
    <property type="evidence" value="ECO:0007669"/>
    <property type="project" value="UniProtKB-KW"/>
</dbReference>
<dbReference type="PANTHER" id="PTHR43591:SF110">
    <property type="entry name" value="RHODANESE DOMAIN-CONTAINING PROTEIN"/>
    <property type="match status" value="1"/>
</dbReference>
<keyword evidence="2" id="KW-1185">Reference proteome</keyword>
<dbReference type="EMBL" id="ML976986">
    <property type="protein sequence ID" value="KAF1958958.1"/>
    <property type="molecule type" value="Genomic_DNA"/>
</dbReference>
<protein>
    <submittedName>
        <fullName evidence="1">S-adenosyl-L-methionine-dependent methyltransferase</fullName>
    </submittedName>
</protein>
<name>A0A6A5U2R2_9PLEO</name>